<dbReference type="PROSITE" id="PS51257">
    <property type="entry name" value="PROKAR_LIPOPROTEIN"/>
    <property type="match status" value="1"/>
</dbReference>
<proteinExistence type="predicted"/>
<dbReference type="EMBL" id="NWUW01000005">
    <property type="protein sequence ID" value="PIE95538.1"/>
    <property type="molecule type" value="Genomic_DNA"/>
</dbReference>
<evidence type="ECO:0000256" key="1">
    <source>
        <dbReference type="SAM" id="SignalP"/>
    </source>
</evidence>
<comment type="caution">
    <text evidence="2">The sequence shown here is derived from an EMBL/GenBank/DDBJ whole genome shotgun (WGS) entry which is preliminary data.</text>
</comment>
<protein>
    <recommendedName>
        <fullName evidence="4">DUF4362 domain-containing protein</fullName>
    </recommendedName>
</protein>
<feature type="chain" id="PRO_5038457335" description="DUF4362 domain-containing protein" evidence="1">
    <location>
        <begin position="22"/>
        <end position="143"/>
    </location>
</feature>
<evidence type="ECO:0008006" key="4">
    <source>
        <dbReference type="Google" id="ProtNLM"/>
    </source>
</evidence>
<keyword evidence="3" id="KW-1185">Reference proteome</keyword>
<sequence length="143" mass="16360">MTIGKRTSFICLFLFSLVACSPSNTTIDKKNDVIVKGTRISNLDKFEQFVMNVDQGKVDKIRIAQYTDEGDPVFQTLEHSGKDILYVLDSRQDKFADDHKGLHKDSCKSIVKEQRELESTYRLIDCMNEAGRNGYDLVYVPKK</sequence>
<organism evidence="2 3">
    <name type="scientific">Bacillus fungorum</name>
    <dbReference type="NCBI Taxonomy" id="2039284"/>
    <lineage>
        <taxon>Bacteria</taxon>
        <taxon>Bacillati</taxon>
        <taxon>Bacillota</taxon>
        <taxon>Bacilli</taxon>
        <taxon>Bacillales</taxon>
        <taxon>Bacillaceae</taxon>
        <taxon>Bacillus</taxon>
    </lineage>
</organism>
<evidence type="ECO:0000313" key="3">
    <source>
        <dbReference type="Proteomes" id="UP000228484"/>
    </source>
</evidence>
<keyword evidence="1" id="KW-0732">Signal</keyword>
<feature type="signal peptide" evidence="1">
    <location>
        <begin position="1"/>
        <end position="21"/>
    </location>
</feature>
<dbReference type="Proteomes" id="UP000228484">
    <property type="component" value="Unassembled WGS sequence"/>
</dbReference>
<gene>
    <name evidence="2" type="ORF">CO726_09545</name>
</gene>
<dbReference type="RefSeq" id="WP_099684090.1">
    <property type="nucleotide sequence ID" value="NZ_NWUW01000005.1"/>
</dbReference>
<dbReference type="InterPro" id="IPR025372">
    <property type="entry name" value="DUF4362"/>
</dbReference>
<dbReference type="Pfam" id="PF14275">
    <property type="entry name" value="DUF4362"/>
    <property type="match status" value="1"/>
</dbReference>
<dbReference type="AlphaFoldDB" id="A0A2G6QFC2"/>
<reference evidence="2 3" key="1">
    <citation type="submission" date="2017-09" db="EMBL/GenBank/DDBJ databases">
        <title>Biocontrol bacteria screening and application from spent mushroom substrate.</title>
        <authorList>
            <person name="Sun X."/>
        </authorList>
    </citation>
    <scope>NUCLEOTIDE SEQUENCE [LARGE SCALE GENOMIC DNA]</scope>
    <source>
        <strain evidence="2 3">100374</strain>
    </source>
</reference>
<name>A0A2G6QFC2_9BACI</name>
<accession>A0A2G6QFC2</accession>
<evidence type="ECO:0000313" key="2">
    <source>
        <dbReference type="EMBL" id="PIE95538.1"/>
    </source>
</evidence>